<dbReference type="InterPro" id="IPR051261">
    <property type="entry name" value="NLR"/>
</dbReference>
<keyword evidence="4" id="KW-1185">Reference proteome</keyword>
<dbReference type="SUPFAM" id="SSF52047">
    <property type="entry name" value="RNI-like"/>
    <property type="match status" value="1"/>
</dbReference>
<evidence type="ECO:0000256" key="2">
    <source>
        <dbReference type="ARBA" id="ARBA00022737"/>
    </source>
</evidence>
<accession>A0ABD0NFH8</accession>
<keyword evidence="2" id="KW-0677">Repeat</keyword>
<dbReference type="EMBL" id="JAMKFB020000022">
    <property type="protein sequence ID" value="KAL0160754.1"/>
    <property type="molecule type" value="Genomic_DNA"/>
</dbReference>
<dbReference type="PROSITE" id="PS51450">
    <property type="entry name" value="LRR"/>
    <property type="match status" value="1"/>
</dbReference>
<dbReference type="Pfam" id="PF13516">
    <property type="entry name" value="LRR_6"/>
    <property type="match status" value="1"/>
</dbReference>
<keyword evidence="1" id="KW-0433">Leucine-rich repeat</keyword>
<protein>
    <submittedName>
        <fullName evidence="3">Uncharacterized protein</fullName>
    </submittedName>
</protein>
<dbReference type="AlphaFoldDB" id="A0ABD0NFH8"/>
<feature type="non-terminal residue" evidence="3">
    <location>
        <position position="52"/>
    </location>
</feature>
<dbReference type="Proteomes" id="UP001529510">
    <property type="component" value="Unassembled WGS sequence"/>
</dbReference>
<comment type="caution">
    <text evidence="3">The sequence shown here is derived from an EMBL/GenBank/DDBJ whole genome shotgun (WGS) entry which is preliminary data.</text>
</comment>
<proteinExistence type="predicted"/>
<dbReference type="InterPro" id="IPR032675">
    <property type="entry name" value="LRR_dom_sf"/>
</dbReference>
<evidence type="ECO:0000256" key="1">
    <source>
        <dbReference type="ARBA" id="ARBA00022614"/>
    </source>
</evidence>
<reference evidence="3 4" key="1">
    <citation type="submission" date="2024-05" db="EMBL/GenBank/DDBJ databases">
        <title>Genome sequencing and assembly of Indian major carp, Cirrhinus mrigala (Hamilton, 1822).</title>
        <authorList>
            <person name="Mohindra V."/>
            <person name="Chowdhury L.M."/>
            <person name="Lal K."/>
            <person name="Jena J.K."/>
        </authorList>
    </citation>
    <scope>NUCLEOTIDE SEQUENCE [LARGE SCALE GENOMIC DNA]</scope>
    <source>
        <strain evidence="3">CM1030</strain>
        <tissue evidence="3">Blood</tissue>
    </source>
</reference>
<feature type="non-terminal residue" evidence="3">
    <location>
        <position position="1"/>
    </location>
</feature>
<sequence>ITEKQCHILTSALCSNLSHLRELDLSGNKIENKGVKHLCNILDNSRCKLERL</sequence>
<gene>
    <name evidence="3" type="ORF">M9458_044479</name>
</gene>
<evidence type="ECO:0000313" key="3">
    <source>
        <dbReference type="EMBL" id="KAL0160754.1"/>
    </source>
</evidence>
<dbReference type="SMART" id="SM00368">
    <property type="entry name" value="LRR_RI"/>
    <property type="match status" value="1"/>
</dbReference>
<evidence type="ECO:0000313" key="4">
    <source>
        <dbReference type="Proteomes" id="UP001529510"/>
    </source>
</evidence>
<dbReference type="InterPro" id="IPR001611">
    <property type="entry name" value="Leu-rich_rpt"/>
</dbReference>
<dbReference type="Gene3D" id="3.80.10.10">
    <property type="entry name" value="Ribonuclease Inhibitor"/>
    <property type="match status" value="1"/>
</dbReference>
<organism evidence="3 4">
    <name type="scientific">Cirrhinus mrigala</name>
    <name type="common">Mrigala</name>
    <dbReference type="NCBI Taxonomy" id="683832"/>
    <lineage>
        <taxon>Eukaryota</taxon>
        <taxon>Metazoa</taxon>
        <taxon>Chordata</taxon>
        <taxon>Craniata</taxon>
        <taxon>Vertebrata</taxon>
        <taxon>Euteleostomi</taxon>
        <taxon>Actinopterygii</taxon>
        <taxon>Neopterygii</taxon>
        <taxon>Teleostei</taxon>
        <taxon>Ostariophysi</taxon>
        <taxon>Cypriniformes</taxon>
        <taxon>Cyprinidae</taxon>
        <taxon>Labeoninae</taxon>
        <taxon>Labeonini</taxon>
        <taxon>Cirrhinus</taxon>
    </lineage>
</organism>
<dbReference type="PANTHER" id="PTHR24106">
    <property type="entry name" value="NACHT, LRR AND CARD DOMAINS-CONTAINING"/>
    <property type="match status" value="1"/>
</dbReference>
<name>A0ABD0NFH8_CIRMR</name>